<proteinExistence type="predicted"/>
<protein>
    <submittedName>
        <fullName evidence="1">Uncharacterized protein</fullName>
    </submittedName>
</protein>
<evidence type="ECO:0000313" key="1">
    <source>
        <dbReference type="EMBL" id="KKK74810.1"/>
    </source>
</evidence>
<sequence length="107" mass="11905">SQIPFSFTYGGKRSADLLPKWDSKAREKKIDKTSVRRTAFVHFVRGTLELEQDAGIRESIGETIRSISAEVGGVGEEGLQLWDDITAAKPVGKPIYELGRRAFRGPR</sequence>
<accession>A0A0F8YM44</accession>
<name>A0A0F8YM44_9ZZZZ</name>
<dbReference type="AlphaFoldDB" id="A0A0F8YM44"/>
<comment type="caution">
    <text evidence="1">The sequence shown here is derived from an EMBL/GenBank/DDBJ whole genome shotgun (WGS) entry which is preliminary data.</text>
</comment>
<organism evidence="1">
    <name type="scientific">marine sediment metagenome</name>
    <dbReference type="NCBI Taxonomy" id="412755"/>
    <lineage>
        <taxon>unclassified sequences</taxon>
        <taxon>metagenomes</taxon>
        <taxon>ecological metagenomes</taxon>
    </lineage>
</organism>
<feature type="non-terminal residue" evidence="1">
    <location>
        <position position="1"/>
    </location>
</feature>
<dbReference type="EMBL" id="LAZR01056141">
    <property type="protein sequence ID" value="KKK74810.1"/>
    <property type="molecule type" value="Genomic_DNA"/>
</dbReference>
<gene>
    <name evidence="1" type="ORF">LCGC14_2880020</name>
</gene>
<reference evidence="1" key="1">
    <citation type="journal article" date="2015" name="Nature">
        <title>Complex archaea that bridge the gap between prokaryotes and eukaryotes.</title>
        <authorList>
            <person name="Spang A."/>
            <person name="Saw J.H."/>
            <person name="Jorgensen S.L."/>
            <person name="Zaremba-Niedzwiedzka K."/>
            <person name="Martijn J."/>
            <person name="Lind A.E."/>
            <person name="van Eijk R."/>
            <person name="Schleper C."/>
            <person name="Guy L."/>
            <person name="Ettema T.J."/>
        </authorList>
    </citation>
    <scope>NUCLEOTIDE SEQUENCE</scope>
</reference>